<dbReference type="PATRIC" id="fig|1150625.3.peg.2746"/>
<feature type="domain" description="EamA" evidence="8">
    <location>
        <begin position="3"/>
        <end position="135"/>
    </location>
</feature>
<feature type="transmembrane region" description="Helical" evidence="7">
    <location>
        <begin position="148"/>
        <end position="168"/>
    </location>
</feature>
<feature type="transmembrane region" description="Helical" evidence="7">
    <location>
        <begin position="90"/>
        <end position="112"/>
    </location>
</feature>
<dbReference type="InterPro" id="IPR051258">
    <property type="entry name" value="Diverse_Substrate_Transporter"/>
</dbReference>
<gene>
    <name evidence="9" type="ORF">Q75_13055</name>
</gene>
<dbReference type="SUPFAM" id="SSF103481">
    <property type="entry name" value="Multidrug resistance efflux transporter EmrE"/>
    <property type="match status" value="2"/>
</dbReference>
<feature type="transmembrane region" description="Helical" evidence="7">
    <location>
        <begin position="63"/>
        <end position="84"/>
    </location>
</feature>
<feature type="transmembrane region" description="Helical" evidence="7">
    <location>
        <begin position="210"/>
        <end position="231"/>
    </location>
</feature>
<protein>
    <submittedName>
        <fullName evidence="9">Transporter</fullName>
    </submittedName>
</protein>
<dbReference type="STRING" id="1150625.Q75_13055"/>
<dbReference type="PANTHER" id="PTHR42920:SF15">
    <property type="entry name" value="MEMBRANE PROTEIN"/>
    <property type="match status" value="1"/>
</dbReference>
<comment type="caution">
    <text evidence="9">The sequence shown here is derived from an EMBL/GenBank/DDBJ whole genome shotgun (WGS) entry which is preliminary data.</text>
</comment>
<feature type="transmembrane region" description="Helical" evidence="7">
    <location>
        <begin position="243"/>
        <end position="260"/>
    </location>
</feature>
<evidence type="ECO:0000256" key="3">
    <source>
        <dbReference type="ARBA" id="ARBA00022475"/>
    </source>
</evidence>
<feature type="transmembrane region" description="Helical" evidence="7">
    <location>
        <begin position="180"/>
        <end position="198"/>
    </location>
</feature>
<feature type="transmembrane region" description="Helical" evidence="7">
    <location>
        <begin position="266"/>
        <end position="285"/>
    </location>
</feature>
<comment type="similarity">
    <text evidence="2">Belongs to the EamA transporter family.</text>
</comment>
<dbReference type="InterPro" id="IPR000620">
    <property type="entry name" value="EamA_dom"/>
</dbReference>
<evidence type="ECO:0000259" key="8">
    <source>
        <dbReference type="Pfam" id="PF00892"/>
    </source>
</evidence>
<evidence type="ECO:0000256" key="1">
    <source>
        <dbReference type="ARBA" id="ARBA00004651"/>
    </source>
</evidence>
<sequence length="309" mass="34137">MKYYGLLLLTSFLWGGNFIVGKTLVHYGDPVTLTVLRWAIAVISLIPVVWWKEKKLWPPMKAILPLFLMGITGVALFQALQFMALEKTSATNVGLISTLNMFSIAACSYLFLKEKMNSLQFISMLLSLVGVLLVLSKGDLQTILSLQFNPGDLFMVAAVLMWGIYSVCSKWAMKMVSPMMSILYSGIFGLVVMIPFAVNRFHIVTIDVPFLQAILYTGLISTVLCMVLWNVGVKHLGPSTSGLFLNFNPIFTAMLAFLFLGEKMTVMQAVGSIIVIIGCVLFSFLKSKPSIQLVPDTVVIGDSIKPVRQ</sequence>
<dbReference type="EMBL" id="LDYG01000042">
    <property type="protein sequence ID" value="KUP05182.1"/>
    <property type="molecule type" value="Genomic_DNA"/>
</dbReference>
<comment type="subcellular location">
    <subcellularLocation>
        <location evidence="1">Cell membrane</location>
        <topology evidence="1">Multi-pass membrane protein</topology>
    </subcellularLocation>
</comment>
<evidence type="ECO:0000256" key="4">
    <source>
        <dbReference type="ARBA" id="ARBA00022692"/>
    </source>
</evidence>
<evidence type="ECO:0000256" key="5">
    <source>
        <dbReference type="ARBA" id="ARBA00022989"/>
    </source>
</evidence>
<evidence type="ECO:0000256" key="7">
    <source>
        <dbReference type="SAM" id="Phobius"/>
    </source>
</evidence>
<evidence type="ECO:0000256" key="2">
    <source>
        <dbReference type="ARBA" id="ARBA00007362"/>
    </source>
</evidence>
<dbReference type="OrthoDB" id="9805239at2"/>
<keyword evidence="4 7" id="KW-0812">Transmembrane</keyword>
<dbReference type="GO" id="GO:0005886">
    <property type="term" value="C:plasma membrane"/>
    <property type="evidence" value="ECO:0007669"/>
    <property type="project" value="UniProtKB-SubCell"/>
</dbReference>
<feature type="domain" description="EamA" evidence="8">
    <location>
        <begin position="150"/>
        <end position="283"/>
    </location>
</feature>
<reference evidence="9 10" key="1">
    <citation type="journal article" date="2016" name="Front. Microbiol.">
        <title>Microevolution Analysis of Bacillus coahuilensis Unveils Differences in Phosphorus Acquisition Strategies and Their Regulation.</title>
        <authorList>
            <person name="Gomez-Lunar Z."/>
            <person name="Hernandez-Gonzalez I."/>
            <person name="Rodriguez-Torres M.D."/>
            <person name="Souza V."/>
            <person name="Olmedo-Alvarez G."/>
        </authorList>
    </citation>
    <scope>NUCLEOTIDE SEQUENCE [LARGE SCALE GENOMIC DNA]</scope>
    <source>
        <strain evidence="10">p1.1.43</strain>
    </source>
</reference>
<evidence type="ECO:0000313" key="9">
    <source>
        <dbReference type="EMBL" id="KUP05182.1"/>
    </source>
</evidence>
<name>A0A147K5R3_9BACI</name>
<feature type="transmembrane region" description="Helical" evidence="7">
    <location>
        <begin position="119"/>
        <end position="136"/>
    </location>
</feature>
<dbReference type="Pfam" id="PF00892">
    <property type="entry name" value="EamA"/>
    <property type="match status" value="2"/>
</dbReference>
<keyword evidence="5 7" id="KW-1133">Transmembrane helix</keyword>
<organism evidence="9 10">
    <name type="scientific">Bacillus coahuilensis p1.1.43</name>
    <dbReference type="NCBI Taxonomy" id="1150625"/>
    <lineage>
        <taxon>Bacteria</taxon>
        <taxon>Bacillati</taxon>
        <taxon>Bacillota</taxon>
        <taxon>Bacilli</taxon>
        <taxon>Bacillales</taxon>
        <taxon>Bacillaceae</taxon>
        <taxon>Bacillus</taxon>
    </lineage>
</organism>
<accession>A0A147K5R3</accession>
<keyword evidence="3" id="KW-1003">Cell membrane</keyword>
<dbReference type="PANTHER" id="PTHR42920">
    <property type="entry name" value="OS03G0707200 PROTEIN-RELATED"/>
    <property type="match status" value="1"/>
</dbReference>
<evidence type="ECO:0000256" key="6">
    <source>
        <dbReference type="ARBA" id="ARBA00023136"/>
    </source>
</evidence>
<keyword evidence="10" id="KW-1185">Reference proteome</keyword>
<keyword evidence="6 7" id="KW-0472">Membrane</keyword>
<feature type="transmembrane region" description="Helical" evidence="7">
    <location>
        <begin position="31"/>
        <end position="51"/>
    </location>
</feature>
<proteinExistence type="inferred from homology"/>
<dbReference type="Proteomes" id="UP000074108">
    <property type="component" value="Unassembled WGS sequence"/>
</dbReference>
<evidence type="ECO:0000313" key="10">
    <source>
        <dbReference type="Proteomes" id="UP000074108"/>
    </source>
</evidence>
<dbReference type="InterPro" id="IPR037185">
    <property type="entry name" value="EmrE-like"/>
</dbReference>
<dbReference type="RefSeq" id="WP_059351615.1">
    <property type="nucleotide sequence ID" value="NZ_LDYG01000042.1"/>
</dbReference>
<dbReference type="AlphaFoldDB" id="A0A147K5R3"/>